<dbReference type="Proteomes" id="UP000198804">
    <property type="component" value="Unassembled WGS sequence"/>
</dbReference>
<organism evidence="3 4">
    <name type="scientific">Methylorubrum salsuginis</name>
    <dbReference type="NCBI Taxonomy" id="414703"/>
    <lineage>
        <taxon>Bacteria</taxon>
        <taxon>Pseudomonadati</taxon>
        <taxon>Pseudomonadota</taxon>
        <taxon>Alphaproteobacteria</taxon>
        <taxon>Hyphomicrobiales</taxon>
        <taxon>Methylobacteriaceae</taxon>
        <taxon>Methylorubrum</taxon>
    </lineage>
</organism>
<dbReference type="Gene3D" id="2.60.120.600">
    <property type="entry name" value="Domain of unknown function DUF1214, C-terminal domain"/>
    <property type="match status" value="1"/>
</dbReference>
<evidence type="ECO:0000313" key="3">
    <source>
        <dbReference type="EMBL" id="SFK48085.1"/>
    </source>
</evidence>
<reference evidence="4" key="1">
    <citation type="submission" date="2016-10" db="EMBL/GenBank/DDBJ databases">
        <authorList>
            <person name="Varghese N."/>
            <person name="Submissions S."/>
        </authorList>
    </citation>
    <scope>NUCLEOTIDE SEQUENCE [LARGE SCALE GENOMIC DNA]</scope>
    <source>
        <strain evidence="4">CGMCC 1.6474</strain>
    </source>
</reference>
<evidence type="ECO:0000256" key="1">
    <source>
        <dbReference type="SAM" id="MobiDB-lite"/>
    </source>
</evidence>
<dbReference type="STRING" id="414703.SAMN04488125_102117"/>
<dbReference type="SUPFAM" id="SSF160935">
    <property type="entry name" value="VPA0735-like"/>
    <property type="match status" value="1"/>
</dbReference>
<sequence length="229" mass="23833">MDMQAPNGAGRGADPSAGAPARRGRRLGALLWGATSRSARVGLVVYALALGGVLGLVTADYATSGGYPFGGTPIGSWTAWPKAGSLDADPYTRAVNARRGDIPLAVGEGMLLTASADDDGRTLDATCTYRLSGVTPPARAWTVTVTGRGAAEQAPMRDSFTSTEILRDADGQFAILLSPQVQPGNWLPMPRPRGPVRLALRLYDTPVAASVSSLDRDSLPAIERVGCAR</sequence>
<proteinExistence type="predicted"/>
<dbReference type="PANTHER" id="PTHR36509:SF2">
    <property type="entry name" value="BLL3101 PROTEIN"/>
    <property type="match status" value="1"/>
</dbReference>
<dbReference type="InterPro" id="IPR037049">
    <property type="entry name" value="DUF1214_C_sf"/>
</dbReference>
<evidence type="ECO:0000313" key="4">
    <source>
        <dbReference type="Proteomes" id="UP000198804"/>
    </source>
</evidence>
<feature type="domain" description="DUF1214" evidence="2">
    <location>
        <begin position="109"/>
        <end position="205"/>
    </location>
</feature>
<dbReference type="PANTHER" id="PTHR36509">
    <property type="entry name" value="BLL3101 PROTEIN"/>
    <property type="match status" value="1"/>
</dbReference>
<dbReference type="OrthoDB" id="7837485at2"/>
<feature type="region of interest" description="Disordered" evidence="1">
    <location>
        <begin position="1"/>
        <end position="21"/>
    </location>
</feature>
<keyword evidence="4" id="KW-1185">Reference proteome</keyword>
<dbReference type="AlphaFoldDB" id="A0A1I3ZVI1"/>
<protein>
    <recommendedName>
        <fullName evidence="2">DUF1214 domain-containing protein</fullName>
    </recommendedName>
</protein>
<gene>
    <name evidence="3" type="ORF">SAMN04488125_102117</name>
</gene>
<evidence type="ECO:0000259" key="2">
    <source>
        <dbReference type="Pfam" id="PF06742"/>
    </source>
</evidence>
<name>A0A1I3ZVI1_9HYPH</name>
<dbReference type="InterPro" id="IPR010621">
    <property type="entry name" value="DUF1214"/>
</dbReference>
<dbReference type="Pfam" id="PF06742">
    <property type="entry name" value="DUF1214"/>
    <property type="match status" value="1"/>
</dbReference>
<accession>A0A1I3ZVI1</accession>
<dbReference type="PIRSF" id="PIRSF009471">
    <property type="entry name" value="UCP009471"/>
    <property type="match status" value="1"/>
</dbReference>
<dbReference type="RefSeq" id="WP_091941957.1">
    <property type="nucleotide sequence ID" value="NZ_FOSV01000002.1"/>
</dbReference>
<dbReference type="EMBL" id="FOSV01000002">
    <property type="protein sequence ID" value="SFK48085.1"/>
    <property type="molecule type" value="Genomic_DNA"/>
</dbReference>
<dbReference type="InterPro" id="IPR012038">
    <property type="entry name" value="UCP009471"/>
</dbReference>
<feature type="compositionally biased region" description="Low complexity" evidence="1">
    <location>
        <begin position="12"/>
        <end position="21"/>
    </location>
</feature>